<evidence type="ECO:0000256" key="1">
    <source>
        <dbReference type="ARBA" id="ARBA00010996"/>
    </source>
</evidence>
<dbReference type="PANTHER" id="PTHR12151:SF25">
    <property type="entry name" value="LINALOOL DEHYDRATASE_ISOMERASE DOMAIN-CONTAINING PROTEIN"/>
    <property type="match status" value="1"/>
</dbReference>
<gene>
    <name evidence="6" type="ORF">ENSA5_46300</name>
</gene>
<protein>
    <recommendedName>
        <fullName evidence="5">Thioredoxin domain-containing protein</fullName>
    </recommendedName>
</protein>
<keyword evidence="7" id="KW-1185">Reference proteome</keyword>
<keyword evidence="4" id="KW-1015">Disulfide bond</keyword>
<evidence type="ECO:0000313" key="6">
    <source>
        <dbReference type="EMBL" id="PRP92962.1"/>
    </source>
</evidence>
<evidence type="ECO:0000259" key="5">
    <source>
        <dbReference type="PROSITE" id="PS51352"/>
    </source>
</evidence>
<keyword evidence="2 3" id="KW-0186">Copper</keyword>
<evidence type="ECO:0000256" key="2">
    <source>
        <dbReference type="ARBA" id="ARBA00023008"/>
    </source>
</evidence>
<evidence type="ECO:0000256" key="3">
    <source>
        <dbReference type="PIRSR" id="PIRSR603782-1"/>
    </source>
</evidence>
<feature type="binding site" evidence="3">
    <location>
        <position position="132"/>
    </location>
    <ligand>
        <name>Cu cation</name>
        <dbReference type="ChEBI" id="CHEBI:23378"/>
    </ligand>
</feature>
<dbReference type="GO" id="GO:0046872">
    <property type="term" value="F:metal ion binding"/>
    <property type="evidence" value="ECO:0007669"/>
    <property type="project" value="UniProtKB-KW"/>
</dbReference>
<dbReference type="CDD" id="cd02968">
    <property type="entry name" value="SCO"/>
    <property type="match status" value="1"/>
</dbReference>
<feature type="domain" description="Thioredoxin" evidence="5">
    <location>
        <begin position="94"/>
        <end position="256"/>
    </location>
</feature>
<dbReference type="Pfam" id="PF02630">
    <property type="entry name" value="SCO1-SenC"/>
    <property type="match status" value="1"/>
</dbReference>
<name>A0A2S9XJD8_9BACT</name>
<dbReference type="InterPro" id="IPR036249">
    <property type="entry name" value="Thioredoxin-like_sf"/>
</dbReference>
<comment type="caution">
    <text evidence="6">The sequence shown here is derived from an EMBL/GenBank/DDBJ whole genome shotgun (WGS) entry which is preliminary data.</text>
</comment>
<dbReference type="PANTHER" id="PTHR12151">
    <property type="entry name" value="ELECTRON TRANSPORT PROTIN SCO1/SENC FAMILY MEMBER"/>
    <property type="match status" value="1"/>
</dbReference>
<organism evidence="6 7">
    <name type="scientific">Enhygromyxa salina</name>
    <dbReference type="NCBI Taxonomy" id="215803"/>
    <lineage>
        <taxon>Bacteria</taxon>
        <taxon>Pseudomonadati</taxon>
        <taxon>Myxococcota</taxon>
        <taxon>Polyangia</taxon>
        <taxon>Nannocystales</taxon>
        <taxon>Nannocystaceae</taxon>
        <taxon>Enhygromyxa</taxon>
    </lineage>
</organism>
<accession>A0A2S9XJD8</accession>
<feature type="disulfide bond" description="Redox-active" evidence="4">
    <location>
        <begin position="132"/>
        <end position="136"/>
    </location>
</feature>
<dbReference type="PROSITE" id="PS51352">
    <property type="entry name" value="THIOREDOXIN_2"/>
    <property type="match status" value="1"/>
</dbReference>
<dbReference type="SUPFAM" id="SSF52833">
    <property type="entry name" value="Thioredoxin-like"/>
    <property type="match status" value="1"/>
</dbReference>
<comment type="similarity">
    <text evidence="1">Belongs to the SCO1/2 family.</text>
</comment>
<dbReference type="Proteomes" id="UP000237968">
    <property type="component" value="Unassembled WGS sequence"/>
</dbReference>
<dbReference type="InterPro" id="IPR003782">
    <property type="entry name" value="SCO1/SenC"/>
</dbReference>
<feature type="binding site" evidence="3">
    <location>
        <position position="222"/>
    </location>
    <ligand>
        <name>Cu cation</name>
        <dbReference type="ChEBI" id="CHEBI:23378"/>
    </ligand>
</feature>
<reference evidence="6 7" key="1">
    <citation type="submission" date="2018-03" db="EMBL/GenBank/DDBJ databases">
        <title>Draft Genome Sequences of the Obligatory Marine Myxobacteria Enhygromyxa salina SWB005.</title>
        <authorList>
            <person name="Poehlein A."/>
            <person name="Moghaddam J.A."/>
            <person name="Harms H."/>
            <person name="Alanjari M."/>
            <person name="Koenig G.M."/>
            <person name="Daniel R."/>
            <person name="Schaeberle T.F."/>
        </authorList>
    </citation>
    <scope>NUCLEOTIDE SEQUENCE [LARGE SCALE GENOMIC DNA]</scope>
    <source>
        <strain evidence="6 7">SWB005</strain>
    </source>
</reference>
<feature type="binding site" evidence="3">
    <location>
        <position position="136"/>
    </location>
    <ligand>
        <name>Cu cation</name>
        <dbReference type="ChEBI" id="CHEBI:23378"/>
    </ligand>
</feature>
<sequence length="264" mass="29089">MQYARYSGVLASRPRRKFRREATRCIAPRAASKLRLGLGLGLGLGLAGLLGCNTGEASGPVAEAAASEATLEHLPYYDNAQFDPRWLDGDPAKLDGFHTIRDFELTNQDGETITAETFAGKIYVADFIFTSCPSLCPKMTEAMAELQATFAEDDDVLFLSHSVTPDIDTPEVLHEYAARNGVISGKWHLATGERALIYELGRNFYFVEEDLGRAKSDDDFLHTDNFVLIDRGGHLRGIYSSLSRAEMRRLAADITMLENEEGSA</sequence>
<evidence type="ECO:0000256" key="4">
    <source>
        <dbReference type="PIRSR" id="PIRSR603782-2"/>
    </source>
</evidence>
<evidence type="ECO:0000313" key="7">
    <source>
        <dbReference type="Proteomes" id="UP000237968"/>
    </source>
</evidence>
<dbReference type="Gene3D" id="3.40.30.10">
    <property type="entry name" value="Glutaredoxin"/>
    <property type="match status" value="1"/>
</dbReference>
<keyword evidence="3" id="KW-0479">Metal-binding</keyword>
<dbReference type="AlphaFoldDB" id="A0A2S9XJD8"/>
<dbReference type="EMBL" id="PVNK01000200">
    <property type="protein sequence ID" value="PRP92962.1"/>
    <property type="molecule type" value="Genomic_DNA"/>
</dbReference>
<dbReference type="InterPro" id="IPR013766">
    <property type="entry name" value="Thioredoxin_domain"/>
</dbReference>
<proteinExistence type="inferred from homology"/>